<sequence>MSQTGSCNTSSAQHEPAHSGEPSGHTVACSTSQRRKPRTQTKWPNDVVKVEGIDGEGFPTNDNGLKWWRLIYGLIARQRVGINVKFENVDQPMRQGLFEIMKEYLEFPDGTSEARMNRVRGAALKSIAKLHRHFKSNLFLEKSEQFKNLRGRITDNHRLGPEGYDGKEKGKWRKEDAAMEEEGTENPWRQFPGRSSPYLRARADPTPSTEEIT</sequence>
<comment type="caution">
    <text evidence="2">The sequence shown here is derived from an EMBL/GenBank/DDBJ whole genome shotgun (WGS) entry which is preliminary data.</text>
</comment>
<organism evidence="2 3">
    <name type="scientific">Panicum miliaceum</name>
    <name type="common">Proso millet</name>
    <name type="synonym">Broomcorn millet</name>
    <dbReference type="NCBI Taxonomy" id="4540"/>
    <lineage>
        <taxon>Eukaryota</taxon>
        <taxon>Viridiplantae</taxon>
        <taxon>Streptophyta</taxon>
        <taxon>Embryophyta</taxon>
        <taxon>Tracheophyta</taxon>
        <taxon>Spermatophyta</taxon>
        <taxon>Magnoliopsida</taxon>
        <taxon>Liliopsida</taxon>
        <taxon>Poales</taxon>
        <taxon>Poaceae</taxon>
        <taxon>PACMAD clade</taxon>
        <taxon>Panicoideae</taxon>
        <taxon>Panicodae</taxon>
        <taxon>Paniceae</taxon>
        <taxon>Panicinae</taxon>
        <taxon>Panicum</taxon>
        <taxon>Panicum sect. Panicum</taxon>
    </lineage>
</organism>
<reference evidence="3" key="1">
    <citation type="journal article" date="2019" name="Nat. Commun.">
        <title>The genome of broomcorn millet.</title>
        <authorList>
            <person name="Zou C."/>
            <person name="Miki D."/>
            <person name="Li D."/>
            <person name="Tang Q."/>
            <person name="Xiao L."/>
            <person name="Rajput S."/>
            <person name="Deng P."/>
            <person name="Jia W."/>
            <person name="Huang R."/>
            <person name="Zhang M."/>
            <person name="Sun Y."/>
            <person name="Hu J."/>
            <person name="Fu X."/>
            <person name="Schnable P.S."/>
            <person name="Li F."/>
            <person name="Zhang H."/>
            <person name="Feng B."/>
            <person name="Zhu X."/>
            <person name="Liu R."/>
            <person name="Schnable J.C."/>
            <person name="Zhu J.-K."/>
            <person name="Zhang H."/>
        </authorList>
    </citation>
    <scope>NUCLEOTIDE SEQUENCE [LARGE SCALE GENOMIC DNA]</scope>
</reference>
<feature type="region of interest" description="Disordered" evidence="1">
    <location>
        <begin position="157"/>
        <end position="213"/>
    </location>
</feature>
<dbReference type="AlphaFoldDB" id="A0A3L6RX33"/>
<name>A0A3L6RX33_PANMI</name>
<protein>
    <submittedName>
        <fullName evidence="2">Uncharacterized protein</fullName>
    </submittedName>
</protein>
<evidence type="ECO:0000313" key="3">
    <source>
        <dbReference type="Proteomes" id="UP000275267"/>
    </source>
</evidence>
<proteinExistence type="predicted"/>
<keyword evidence="3" id="KW-1185">Reference proteome</keyword>
<feature type="region of interest" description="Disordered" evidence="1">
    <location>
        <begin position="1"/>
        <end position="43"/>
    </location>
</feature>
<evidence type="ECO:0000313" key="2">
    <source>
        <dbReference type="EMBL" id="RLN11300.1"/>
    </source>
</evidence>
<feature type="compositionally biased region" description="Basic and acidic residues" evidence="1">
    <location>
        <begin position="157"/>
        <end position="177"/>
    </location>
</feature>
<dbReference type="Proteomes" id="UP000275267">
    <property type="component" value="Unassembled WGS sequence"/>
</dbReference>
<gene>
    <name evidence="2" type="ORF">C2845_PM09G17730</name>
</gene>
<dbReference type="EMBL" id="PQIB02000006">
    <property type="protein sequence ID" value="RLN11300.1"/>
    <property type="molecule type" value="Genomic_DNA"/>
</dbReference>
<evidence type="ECO:0000256" key="1">
    <source>
        <dbReference type="SAM" id="MobiDB-lite"/>
    </source>
</evidence>
<accession>A0A3L6RX33</accession>
<feature type="compositionally biased region" description="Polar residues" evidence="1">
    <location>
        <begin position="1"/>
        <end position="13"/>
    </location>
</feature>